<evidence type="ECO:0000256" key="1">
    <source>
        <dbReference type="SAM" id="MobiDB-lite"/>
    </source>
</evidence>
<feature type="compositionally biased region" description="Low complexity" evidence="1">
    <location>
        <begin position="442"/>
        <end position="482"/>
    </location>
</feature>
<keyword evidence="3" id="KW-1185">Reference proteome</keyword>
<name>C7Q856_CATAD</name>
<dbReference type="HOGENOM" id="CLU_533910_0_0_11"/>
<accession>C7Q856</accession>
<dbReference type="Proteomes" id="UP000000851">
    <property type="component" value="Chromosome"/>
</dbReference>
<protein>
    <submittedName>
        <fullName evidence="2">Uncharacterized protein</fullName>
    </submittedName>
</protein>
<dbReference type="STRING" id="479433.Caci_5364"/>
<feature type="region of interest" description="Disordered" evidence="1">
    <location>
        <begin position="442"/>
        <end position="510"/>
    </location>
</feature>
<dbReference type="EMBL" id="CP001700">
    <property type="protein sequence ID" value="ACU74223.1"/>
    <property type="molecule type" value="Genomic_DNA"/>
</dbReference>
<reference evidence="2 3" key="1">
    <citation type="journal article" date="2009" name="Stand. Genomic Sci.">
        <title>Complete genome sequence of Catenulispora acidiphila type strain (ID 139908).</title>
        <authorList>
            <person name="Copeland A."/>
            <person name="Lapidus A."/>
            <person name="Glavina Del Rio T."/>
            <person name="Nolan M."/>
            <person name="Lucas S."/>
            <person name="Chen F."/>
            <person name="Tice H."/>
            <person name="Cheng J.F."/>
            <person name="Bruce D."/>
            <person name="Goodwin L."/>
            <person name="Pitluck S."/>
            <person name="Mikhailova N."/>
            <person name="Pati A."/>
            <person name="Ivanova N."/>
            <person name="Mavromatis K."/>
            <person name="Chen A."/>
            <person name="Palaniappan K."/>
            <person name="Chain P."/>
            <person name="Land M."/>
            <person name="Hauser L."/>
            <person name="Chang Y.J."/>
            <person name="Jeffries C.D."/>
            <person name="Chertkov O."/>
            <person name="Brettin T."/>
            <person name="Detter J.C."/>
            <person name="Han C."/>
            <person name="Ali Z."/>
            <person name="Tindall B.J."/>
            <person name="Goker M."/>
            <person name="Bristow J."/>
            <person name="Eisen J.A."/>
            <person name="Markowitz V."/>
            <person name="Hugenholtz P."/>
            <person name="Kyrpides N.C."/>
            <person name="Klenk H.P."/>
        </authorList>
    </citation>
    <scope>NUCLEOTIDE SEQUENCE [LARGE SCALE GENOMIC DNA]</scope>
    <source>
        <strain evidence="3">DSM 44928 / JCM 14897 / NBRC 102108 / NRRL B-24433 / ID139908</strain>
    </source>
</reference>
<dbReference type="eggNOG" id="COG3147">
    <property type="taxonomic scope" value="Bacteria"/>
</dbReference>
<organism evidence="2 3">
    <name type="scientific">Catenulispora acidiphila (strain DSM 44928 / JCM 14897 / NBRC 102108 / NRRL B-24433 / ID139908)</name>
    <dbReference type="NCBI Taxonomy" id="479433"/>
    <lineage>
        <taxon>Bacteria</taxon>
        <taxon>Bacillati</taxon>
        <taxon>Actinomycetota</taxon>
        <taxon>Actinomycetes</taxon>
        <taxon>Catenulisporales</taxon>
        <taxon>Catenulisporaceae</taxon>
        <taxon>Catenulispora</taxon>
    </lineage>
</organism>
<feature type="compositionally biased region" description="Pro residues" evidence="1">
    <location>
        <begin position="483"/>
        <end position="493"/>
    </location>
</feature>
<sequence>MLARRLVQQPEHVAPRPLGLEAYVRVLVEEAPVDADLGAAVTRLRALALEALCAGSLSAEQVLDHTRPAALALALAVCTPAEYARPWFRRATGDVRVLLARRLAEELGEDHVRWAAAIDLSGSFAGSVGELLHSDEAPGSVHRFLHPHRSSHATQNLLLALAPRDVAARYLAGLVETRRPNVVAYKMDWMLRSGPLSRPLVARGVGGSVGGQRELLGNDLCPDFVLEQVHGGYARHVMYREIIPPKVLKRAFRAYAASEPAHEVRAWAVSLLGERTDRLMDLAWSLTDAPTLLHRLVAAVLDRADPATLTCLYGALAEAAGPEPVWALDLERAGSLDAVQPAVRASMAAGSAEPLVEAAKRIPRRHWLDVLDEEAFGGQMLRDEAELDRTGHFPLEALVAARLDGRPERWAEVARQVAGGRMPVEAVVEGVVAAAIEEIGESAAKTAPETPTEAAPETTAEAAPQTPAEAAPQTPANAAPQTPTKPAPQPPAASPIAAPPAHAAPSASTT</sequence>
<evidence type="ECO:0000313" key="2">
    <source>
        <dbReference type="EMBL" id="ACU74223.1"/>
    </source>
</evidence>
<dbReference type="InParanoid" id="C7Q856"/>
<dbReference type="AlphaFoldDB" id="C7Q856"/>
<proteinExistence type="predicted"/>
<gene>
    <name evidence="2" type="ordered locus">Caci_5364</name>
</gene>
<evidence type="ECO:0000313" key="3">
    <source>
        <dbReference type="Proteomes" id="UP000000851"/>
    </source>
</evidence>
<dbReference type="KEGG" id="cai:Caci_5364"/>
<feature type="compositionally biased region" description="Low complexity" evidence="1">
    <location>
        <begin position="494"/>
        <end position="510"/>
    </location>
</feature>